<dbReference type="PANTHER" id="PTHR41683">
    <property type="entry name" value="MUCIN-7"/>
    <property type="match status" value="1"/>
</dbReference>
<accession>A0ABI7Y447</accession>
<feature type="compositionally biased region" description="Low complexity" evidence="1">
    <location>
        <begin position="161"/>
        <end position="245"/>
    </location>
</feature>
<evidence type="ECO:0000256" key="1">
    <source>
        <dbReference type="SAM" id="MobiDB-lite"/>
    </source>
</evidence>
<feature type="region of interest" description="Disordered" evidence="1">
    <location>
        <begin position="98"/>
        <end position="283"/>
    </location>
</feature>
<evidence type="ECO:0000256" key="2">
    <source>
        <dbReference type="SAM" id="SignalP"/>
    </source>
</evidence>
<organism evidence="3 4">
    <name type="scientific">Felis catus</name>
    <name type="common">Cat</name>
    <name type="synonym">Felis silvestris catus</name>
    <dbReference type="NCBI Taxonomy" id="9685"/>
    <lineage>
        <taxon>Eukaryota</taxon>
        <taxon>Metazoa</taxon>
        <taxon>Chordata</taxon>
        <taxon>Craniata</taxon>
        <taxon>Vertebrata</taxon>
        <taxon>Euteleostomi</taxon>
        <taxon>Mammalia</taxon>
        <taxon>Eutheria</taxon>
        <taxon>Laurasiatheria</taxon>
        <taxon>Carnivora</taxon>
        <taxon>Feliformia</taxon>
        <taxon>Felidae</taxon>
        <taxon>Felinae</taxon>
        <taxon>Felis</taxon>
    </lineage>
</organism>
<dbReference type="Proteomes" id="UP000823872">
    <property type="component" value="Chromosome B1"/>
</dbReference>
<dbReference type="GeneTree" id="ENSGT00730000111663"/>
<protein>
    <submittedName>
        <fullName evidence="3">Uncharacterized protein</fullName>
    </submittedName>
</protein>
<dbReference type="InterPro" id="IPR033529">
    <property type="entry name" value="MUC7"/>
</dbReference>
<feature type="chain" id="PRO_5045900547" evidence="2">
    <location>
        <begin position="23"/>
        <end position="283"/>
    </location>
</feature>
<evidence type="ECO:0000313" key="3">
    <source>
        <dbReference type="Ensembl" id="ENSFCTP00005029571.1"/>
    </source>
</evidence>
<proteinExistence type="predicted"/>
<feature type="signal peptide" evidence="2">
    <location>
        <begin position="1"/>
        <end position="22"/>
    </location>
</feature>
<gene>
    <name evidence="3" type="primary">MUC7</name>
</gene>
<dbReference type="PANTHER" id="PTHR41683:SF1">
    <property type="entry name" value="MUCIN-7"/>
    <property type="match status" value="1"/>
</dbReference>
<sequence>MKTLTLLVCVCVLSACFSVSEGQKKPWKIHHKRSRVQRYTLHHRLPFRLKPQPNRITLIQKHLLIAPYRHQKPSRPIRRQPMPKYLWLHKCPVTSSTVVNSKTSEATTQIPSLSPTSTSNKITESPGVTSFIPNATTVSENIKTGSSAGTPSPQPSPAPPETTTAPPTSSQSLPETTATPPTSSPTLPETTATPPTSSPTLPETTATPPTSSPTLPETTATPPTSSLTTPAPQPSSTPLESTDPPSTTPNPFPTTLAPETSKSTVAPTTQTTTPATAQTTTVG</sequence>
<dbReference type="PRINTS" id="PR01217">
    <property type="entry name" value="PRICHEXTENSN"/>
</dbReference>
<dbReference type="PROSITE" id="PS51257">
    <property type="entry name" value="PROKAR_LIPOPROTEIN"/>
    <property type="match status" value="1"/>
</dbReference>
<reference evidence="3" key="3">
    <citation type="submission" date="2025-09" db="UniProtKB">
        <authorList>
            <consortium name="Ensembl"/>
        </authorList>
    </citation>
    <scope>IDENTIFICATION</scope>
    <source>
        <strain evidence="3">breed Abyssinian</strain>
    </source>
</reference>
<feature type="compositionally biased region" description="Low complexity" evidence="1">
    <location>
        <begin position="264"/>
        <end position="283"/>
    </location>
</feature>
<reference evidence="3 4" key="1">
    <citation type="submission" date="2021-02" db="EMBL/GenBank/DDBJ databases">
        <title>Safari Cat Assemblies.</title>
        <authorList>
            <person name="Bredemeyer K.R."/>
            <person name="Murphy W.J."/>
        </authorList>
    </citation>
    <scope>NUCLEOTIDE SEQUENCE [LARGE SCALE GENOMIC DNA]</scope>
</reference>
<evidence type="ECO:0000313" key="4">
    <source>
        <dbReference type="Proteomes" id="UP000823872"/>
    </source>
</evidence>
<keyword evidence="4" id="KW-1185">Reference proteome</keyword>
<reference evidence="3" key="2">
    <citation type="submission" date="2025-08" db="UniProtKB">
        <authorList>
            <consortium name="Ensembl"/>
        </authorList>
    </citation>
    <scope>IDENTIFICATION</scope>
    <source>
        <strain evidence="3">breed Abyssinian</strain>
    </source>
</reference>
<dbReference type="Ensembl" id="ENSFCTT00005041649.1">
    <property type="protein sequence ID" value="ENSFCTP00005029571.1"/>
    <property type="gene ID" value="ENSFCTG00005014609.1"/>
</dbReference>
<feature type="compositionally biased region" description="Polar residues" evidence="1">
    <location>
        <begin position="105"/>
        <end position="143"/>
    </location>
</feature>
<name>A0ABI7Y447_FELCA</name>
<keyword evidence="2" id="KW-0732">Signal</keyword>